<organism evidence="1 2">
    <name type="scientific">Peredibacter starrii</name>
    <dbReference type="NCBI Taxonomy" id="28202"/>
    <lineage>
        <taxon>Bacteria</taxon>
        <taxon>Pseudomonadati</taxon>
        <taxon>Bdellovibrionota</taxon>
        <taxon>Bacteriovoracia</taxon>
        <taxon>Bacteriovoracales</taxon>
        <taxon>Bacteriovoracaceae</taxon>
        <taxon>Peredibacter</taxon>
    </lineage>
</organism>
<dbReference type="AlphaFoldDB" id="A0AAX4HUU8"/>
<keyword evidence="2" id="KW-1185">Reference proteome</keyword>
<dbReference type="EMBL" id="CP139487">
    <property type="protein sequence ID" value="WPU67067.1"/>
    <property type="molecule type" value="Genomic_DNA"/>
</dbReference>
<dbReference type="KEGG" id="psti:SOO65_09910"/>
<name>A0AAX4HUU8_9BACT</name>
<sequence>MKFSLIIFTLLLAKPVFAEEKKPEKTLSQKLEDKKYYYSALNEFFRETYSREVINDDLKRLEDLLYYTGIELLEDYDPSLLNRYPTSSTRFILGRQAMQKKDYKRALDLFGKIHPDHRYFPEGKLLEAQVYDQQNIPKSRLTAYEACQNSAEKNEGSAKTDKIKRYYRMVYEICLVNKARHHFKVEEYQESLDAYNKIPKQSYKWPYLLLEKAWVYYQMGDYNRALGLLTTYKSPLLDTYFFPEAEYLAALSYFRLCLYEDSLTIINQFYKEYRPRFQALDAVLKQNRNSQNYFYNLMFKPGEELKKHEEFVKHIITRMKKQTRFSLDFNAIFKINQEMKRIAHNEKPVIQERLNGHLAQVKENMINKINYNAKTDIFQFLEGVPFLSSELFKLNLEIISRKKDLIYGNKKLIADRSRGDYSNVKRSRFEYFWTFQGAFWADELGDYSLGLKSNCQTVRNQTTEEE</sequence>
<evidence type="ECO:0000313" key="2">
    <source>
        <dbReference type="Proteomes" id="UP001324634"/>
    </source>
</evidence>
<dbReference type="Gene3D" id="1.25.40.10">
    <property type="entry name" value="Tetratricopeptide repeat domain"/>
    <property type="match status" value="1"/>
</dbReference>
<evidence type="ECO:0000313" key="1">
    <source>
        <dbReference type="EMBL" id="WPU67067.1"/>
    </source>
</evidence>
<protein>
    <recommendedName>
        <fullName evidence="3">Tetratricopeptide repeat protein</fullName>
    </recommendedName>
</protein>
<dbReference type="Proteomes" id="UP001324634">
    <property type="component" value="Chromosome"/>
</dbReference>
<dbReference type="InterPro" id="IPR011990">
    <property type="entry name" value="TPR-like_helical_dom_sf"/>
</dbReference>
<reference evidence="1 2" key="1">
    <citation type="submission" date="2023-11" db="EMBL/GenBank/DDBJ databases">
        <title>Peredibacter starrii A3.12.</title>
        <authorList>
            <person name="Mitchell R.J."/>
        </authorList>
    </citation>
    <scope>NUCLEOTIDE SEQUENCE [LARGE SCALE GENOMIC DNA]</scope>
    <source>
        <strain evidence="1 2">A3.12</strain>
    </source>
</reference>
<dbReference type="SUPFAM" id="SSF48452">
    <property type="entry name" value="TPR-like"/>
    <property type="match status" value="1"/>
</dbReference>
<accession>A0AAX4HUU8</accession>
<proteinExistence type="predicted"/>
<evidence type="ECO:0008006" key="3">
    <source>
        <dbReference type="Google" id="ProtNLM"/>
    </source>
</evidence>
<dbReference type="RefSeq" id="WP_321399892.1">
    <property type="nucleotide sequence ID" value="NZ_CP139487.1"/>
</dbReference>
<gene>
    <name evidence="1" type="ORF">SOO65_09910</name>
</gene>